<gene>
    <name evidence="2" type="primary">gb13313</name>
    <name evidence="2" type="ORF">PR202_gb13313</name>
</gene>
<evidence type="ECO:0000259" key="1">
    <source>
        <dbReference type="Pfam" id="PF23622"/>
    </source>
</evidence>
<feature type="domain" description="At1g61320/AtMIF1 LRR" evidence="1">
    <location>
        <begin position="23"/>
        <end position="201"/>
    </location>
</feature>
<dbReference type="PANTHER" id="PTHR34145">
    <property type="entry name" value="OS02G0105600 PROTEIN"/>
    <property type="match status" value="1"/>
</dbReference>
<comment type="caution">
    <text evidence="2">The sequence shown here is derived from an EMBL/GenBank/DDBJ whole genome shotgun (WGS) entry which is preliminary data.</text>
</comment>
<name>A0AAV5ESK5_ELECO</name>
<dbReference type="PANTHER" id="PTHR34145:SF14">
    <property type="entry name" value="EXPRESSED PROTEIN"/>
    <property type="match status" value="1"/>
</dbReference>
<protein>
    <recommendedName>
        <fullName evidence="1">At1g61320/AtMIF1 LRR domain-containing protein</fullName>
    </recommendedName>
</protein>
<evidence type="ECO:0000313" key="2">
    <source>
        <dbReference type="EMBL" id="GJN25482.1"/>
    </source>
</evidence>
<sequence length="206" mass="22865">MEMVEEMDALSITGQPEVRITHILLSIAGQEVNTPAAVGKFLHLKYLEIEALTPDISTDYDFCSLVSFLGASPALETFILRIGMPTMRSDSIVDASDGDPFQQHCTSERCHDNLKKVMITGFCSAKSMIALTMHIVAKAKSLECLTLDTTRGHDRRFIKVDKCLKLSKDAFTEAEKALLAIRRYVEGRVPPAVNLKVIEPYSKCIN</sequence>
<dbReference type="EMBL" id="BQKI01000078">
    <property type="protein sequence ID" value="GJN25482.1"/>
    <property type="molecule type" value="Genomic_DNA"/>
</dbReference>
<organism evidence="2 3">
    <name type="scientific">Eleusine coracana subsp. coracana</name>
    <dbReference type="NCBI Taxonomy" id="191504"/>
    <lineage>
        <taxon>Eukaryota</taxon>
        <taxon>Viridiplantae</taxon>
        <taxon>Streptophyta</taxon>
        <taxon>Embryophyta</taxon>
        <taxon>Tracheophyta</taxon>
        <taxon>Spermatophyta</taxon>
        <taxon>Magnoliopsida</taxon>
        <taxon>Liliopsida</taxon>
        <taxon>Poales</taxon>
        <taxon>Poaceae</taxon>
        <taxon>PACMAD clade</taxon>
        <taxon>Chloridoideae</taxon>
        <taxon>Cynodonteae</taxon>
        <taxon>Eleusininae</taxon>
        <taxon>Eleusine</taxon>
    </lineage>
</organism>
<evidence type="ECO:0000313" key="3">
    <source>
        <dbReference type="Proteomes" id="UP001054889"/>
    </source>
</evidence>
<proteinExistence type="predicted"/>
<dbReference type="InterPro" id="IPR055357">
    <property type="entry name" value="LRR_At1g61320_AtMIF1"/>
</dbReference>
<dbReference type="Pfam" id="PF23622">
    <property type="entry name" value="LRR_At1g61320_AtMIF1"/>
    <property type="match status" value="1"/>
</dbReference>
<reference evidence="2" key="2">
    <citation type="submission" date="2021-12" db="EMBL/GenBank/DDBJ databases">
        <title>Resequencing data analysis of finger millet.</title>
        <authorList>
            <person name="Hatakeyama M."/>
            <person name="Aluri S."/>
            <person name="Balachadran M.T."/>
            <person name="Sivarajan S.R."/>
            <person name="Poveda L."/>
            <person name="Shimizu-Inatsugi R."/>
            <person name="Schlapbach R."/>
            <person name="Sreeman S.M."/>
            <person name="Shimizu K.K."/>
        </authorList>
    </citation>
    <scope>NUCLEOTIDE SEQUENCE</scope>
</reference>
<accession>A0AAV5ESK5</accession>
<dbReference type="InterPro" id="IPR053772">
    <property type="entry name" value="At1g61320/At1g61330-like"/>
</dbReference>
<keyword evidence="3" id="KW-1185">Reference proteome</keyword>
<dbReference type="AlphaFoldDB" id="A0AAV5ESK5"/>
<reference evidence="2" key="1">
    <citation type="journal article" date="2018" name="DNA Res.">
        <title>Multiple hybrid de novo genome assembly of finger millet, an orphan allotetraploid crop.</title>
        <authorList>
            <person name="Hatakeyama M."/>
            <person name="Aluri S."/>
            <person name="Balachadran M.T."/>
            <person name="Sivarajan S.R."/>
            <person name="Patrignani A."/>
            <person name="Gruter S."/>
            <person name="Poveda L."/>
            <person name="Shimizu-Inatsugi R."/>
            <person name="Baeten J."/>
            <person name="Francoijs K.J."/>
            <person name="Nataraja K.N."/>
            <person name="Reddy Y.A.N."/>
            <person name="Phadnis S."/>
            <person name="Ravikumar R.L."/>
            <person name="Schlapbach R."/>
            <person name="Sreeman S.M."/>
            <person name="Shimizu K.K."/>
        </authorList>
    </citation>
    <scope>NUCLEOTIDE SEQUENCE</scope>
</reference>
<dbReference type="Proteomes" id="UP001054889">
    <property type="component" value="Unassembled WGS sequence"/>
</dbReference>